<gene>
    <name evidence="7" type="ORF">BN9_074780</name>
</gene>
<dbReference type="InterPro" id="IPR019530">
    <property type="entry name" value="Intra-flagellar_transport_57"/>
</dbReference>
<evidence type="ECO:0000256" key="6">
    <source>
        <dbReference type="SAM" id="MobiDB-lite"/>
    </source>
</evidence>
<keyword evidence="3" id="KW-0969">Cilium</keyword>
<dbReference type="GO" id="GO:1905515">
    <property type="term" value="P:non-motile cilium assembly"/>
    <property type="evidence" value="ECO:0007669"/>
    <property type="project" value="TreeGrafter"/>
</dbReference>
<sequence>MSDVNASEPRADNKKSDPQNRDVRFVCDRQRRNVFLQDVIVTMMSSALEKLRIMSYEKDMKKKNFVAYNPMQFAYLNTSASAQFKLFLELICYLMKQCDQDFVVDKYDDPNTSVNKLILSLKSMGFPLDYPASKLKLGYGEAACEAIDFLCDKVQRALEARNFTWTRPTYPKEDFADEAEVDVDAEVETNDDINVEDDEDLYSNAVNKVESVEESQQQMINSEVDPLLWKAELERVGPKLRVQAKDAAGQEWHSHIERARKQETIMKDIVPDTAGQLKHIRQLLVETLQRMESKEKAINTQFEQTRQEYHQLKERLISLTERCREESQNVDLMTKEHADITEQLRDTKTIIDERGSKLTDTTPLVDIKRALKTLQTEIQDFDLKVGVVSHTLLQAKSKQLIRASRQKKREWDEPVEYDQSDEDST</sequence>
<comment type="similarity">
    <text evidence="2">Belongs to the IFT57 family.</text>
</comment>
<dbReference type="OrthoDB" id="423881at2759"/>
<keyword evidence="5" id="KW-0175">Coiled coil</keyword>
<dbReference type="GO" id="GO:0005794">
    <property type="term" value="C:Golgi apparatus"/>
    <property type="evidence" value="ECO:0007669"/>
    <property type="project" value="TreeGrafter"/>
</dbReference>
<dbReference type="EMBL" id="CAIX01000130">
    <property type="protein sequence ID" value="CCI46549.1"/>
    <property type="molecule type" value="Genomic_DNA"/>
</dbReference>
<dbReference type="InParanoid" id="A0A024GJP2"/>
<dbReference type="GO" id="GO:0030992">
    <property type="term" value="C:intraciliary transport particle B"/>
    <property type="evidence" value="ECO:0007669"/>
    <property type="project" value="TreeGrafter"/>
</dbReference>
<dbReference type="GO" id="GO:0005929">
    <property type="term" value="C:cilium"/>
    <property type="evidence" value="ECO:0007669"/>
    <property type="project" value="UniProtKB-SubCell"/>
</dbReference>
<comment type="caution">
    <text evidence="7">The sequence shown here is derived from an EMBL/GenBank/DDBJ whole genome shotgun (WGS) entry which is preliminary data.</text>
</comment>
<feature type="coiled-coil region" evidence="5">
    <location>
        <begin position="288"/>
        <end position="329"/>
    </location>
</feature>
<evidence type="ECO:0008006" key="9">
    <source>
        <dbReference type="Google" id="ProtNLM"/>
    </source>
</evidence>
<keyword evidence="4" id="KW-0966">Cell projection</keyword>
<dbReference type="PANTHER" id="PTHR16011">
    <property type="entry name" value="IFT57/HIPPI"/>
    <property type="match status" value="1"/>
</dbReference>
<feature type="compositionally biased region" description="Basic and acidic residues" evidence="6">
    <location>
        <begin position="9"/>
        <end position="21"/>
    </location>
</feature>
<reference evidence="7 8" key="1">
    <citation type="submission" date="2012-05" db="EMBL/GenBank/DDBJ databases">
        <title>Recombination and specialization in a pathogen metapopulation.</title>
        <authorList>
            <person name="Gardiner A."/>
            <person name="Kemen E."/>
            <person name="Schultz-Larsen T."/>
            <person name="MacLean D."/>
            <person name="Van Oosterhout C."/>
            <person name="Jones J.D.G."/>
        </authorList>
    </citation>
    <scope>NUCLEOTIDE SEQUENCE [LARGE SCALE GENOMIC DNA]</scope>
    <source>
        <strain evidence="7 8">Ac Nc2</strain>
    </source>
</reference>
<protein>
    <recommendedName>
        <fullName evidence="9">Intraflagellar transport protein 57</fullName>
    </recommendedName>
</protein>
<evidence type="ECO:0000313" key="8">
    <source>
        <dbReference type="Proteomes" id="UP000053237"/>
    </source>
</evidence>
<dbReference type="AlphaFoldDB" id="A0A024GJP2"/>
<dbReference type="Proteomes" id="UP000053237">
    <property type="component" value="Unassembled WGS sequence"/>
</dbReference>
<evidence type="ECO:0000313" key="7">
    <source>
        <dbReference type="EMBL" id="CCI46549.1"/>
    </source>
</evidence>
<comment type="subcellular location">
    <subcellularLocation>
        <location evidence="1">Cell projection</location>
        <location evidence="1">Cilium</location>
    </subcellularLocation>
</comment>
<dbReference type="GO" id="GO:0042073">
    <property type="term" value="P:intraciliary transport"/>
    <property type="evidence" value="ECO:0007669"/>
    <property type="project" value="TreeGrafter"/>
</dbReference>
<keyword evidence="8" id="KW-1185">Reference proteome</keyword>
<feature type="compositionally biased region" description="Acidic residues" evidence="6">
    <location>
        <begin position="413"/>
        <end position="425"/>
    </location>
</feature>
<dbReference type="GO" id="GO:0005815">
    <property type="term" value="C:microtubule organizing center"/>
    <property type="evidence" value="ECO:0007669"/>
    <property type="project" value="TreeGrafter"/>
</dbReference>
<feature type="region of interest" description="Disordered" evidence="6">
    <location>
        <begin position="1"/>
        <end position="21"/>
    </location>
</feature>
<name>A0A024GJP2_9STRA</name>
<evidence type="ECO:0000256" key="1">
    <source>
        <dbReference type="ARBA" id="ARBA00004138"/>
    </source>
</evidence>
<organism evidence="7 8">
    <name type="scientific">Albugo candida</name>
    <dbReference type="NCBI Taxonomy" id="65357"/>
    <lineage>
        <taxon>Eukaryota</taxon>
        <taxon>Sar</taxon>
        <taxon>Stramenopiles</taxon>
        <taxon>Oomycota</taxon>
        <taxon>Peronosporomycetes</taxon>
        <taxon>Albuginales</taxon>
        <taxon>Albuginaceae</taxon>
        <taxon>Albugo</taxon>
    </lineage>
</organism>
<evidence type="ECO:0000256" key="2">
    <source>
        <dbReference type="ARBA" id="ARBA00009415"/>
    </source>
</evidence>
<dbReference type="STRING" id="65357.A0A024GJP2"/>
<dbReference type="PANTHER" id="PTHR16011:SF0">
    <property type="entry name" value="INTRAFLAGELLAR TRANSPORT PROTEIN 57 HOMOLOG"/>
    <property type="match status" value="1"/>
</dbReference>
<proteinExistence type="inferred from homology"/>
<dbReference type="Pfam" id="PF10498">
    <property type="entry name" value="IFT57"/>
    <property type="match status" value="1"/>
</dbReference>
<feature type="region of interest" description="Disordered" evidence="6">
    <location>
        <begin position="400"/>
        <end position="425"/>
    </location>
</feature>
<accession>A0A024GJP2</accession>
<evidence type="ECO:0000256" key="3">
    <source>
        <dbReference type="ARBA" id="ARBA00023069"/>
    </source>
</evidence>
<evidence type="ECO:0000256" key="5">
    <source>
        <dbReference type="SAM" id="Coils"/>
    </source>
</evidence>
<evidence type="ECO:0000256" key="4">
    <source>
        <dbReference type="ARBA" id="ARBA00023273"/>
    </source>
</evidence>